<dbReference type="InterPro" id="IPR016171">
    <property type="entry name" value="Vanillyl_alc_oxidase_C-sub2"/>
</dbReference>
<comment type="similarity">
    <text evidence="2">Belongs to the FAD-binding oxidoreductase/transferase type 4 family.</text>
</comment>
<evidence type="ECO:0000259" key="6">
    <source>
        <dbReference type="Pfam" id="PF02913"/>
    </source>
</evidence>
<reference evidence="7" key="1">
    <citation type="submission" date="2021-01" db="EMBL/GenBank/DDBJ databases">
        <authorList>
            <person name="Corre E."/>
            <person name="Pelletier E."/>
            <person name="Niang G."/>
            <person name="Scheremetjew M."/>
            <person name="Finn R."/>
            <person name="Kale V."/>
            <person name="Holt S."/>
            <person name="Cochrane G."/>
            <person name="Meng A."/>
            <person name="Brown T."/>
            <person name="Cohen L."/>
        </authorList>
    </citation>
    <scope>NUCLEOTIDE SEQUENCE</scope>
    <source>
        <strain evidence="7">CCMP2877</strain>
    </source>
</reference>
<dbReference type="AlphaFoldDB" id="A0A7S1XM30"/>
<evidence type="ECO:0000256" key="4">
    <source>
        <dbReference type="ARBA" id="ARBA00022827"/>
    </source>
</evidence>
<evidence type="ECO:0000313" key="7">
    <source>
        <dbReference type="EMBL" id="CAD9249087.1"/>
    </source>
</evidence>
<dbReference type="EMBL" id="HBGJ01011880">
    <property type="protein sequence ID" value="CAD9249087.1"/>
    <property type="molecule type" value="Transcribed_RNA"/>
</dbReference>
<sequence length="99" mass="10727">MEPYPDARVHVWGHAVDGNIHLNIVTPEAREDVRTALEPWVYDYVAKRGGSISAEHGIGVLKLGAFQNTKAAAAQETMSAVKKLLDPNAILNPGKILRG</sequence>
<keyword evidence="3" id="KW-0285">Flavoprotein</keyword>
<proteinExistence type="inferred from homology"/>
<gene>
    <name evidence="7" type="ORF">PPAR1163_LOCUS7447</name>
</gene>
<evidence type="ECO:0000256" key="3">
    <source>
        <dbReference type="ARBA" id="ARBA00022630"/>
    </source>
</evidence>
<keyword evidence="5" id="KW-0560">Oxidoreductase</keyword>
<feature type="domain" description="FAD-binding oxidoreductase/transferase type 4 C-terminal" evidence="6">
    <location>
        <begin position="8"/>
        <end position="96"/>
    </location>
</feature>
<dbReference type="InterPro" id="IPR016164">
    <property type="entry name" value="FAD-linked_Oxase-like_C"/>
</dbReference>
<dbReference type="SUPFAM" id="SSF55103">
    <property type="entry name" value="FAD-linked oxidases, C-terminal domain"/>
    <property type="match status" value="1"/>
</dbReference>
<organism evidence="7">
    <name type="scientific">Phaeomonas parva</name>
    <dbReference type="NCBI Taxonomy" id="124430"/>
    <lineage>
        <taxon>Eukaryota</taxon>
        <taxon>Sar</taxon>
        <taxon>Stramenopiles</taxon>
        <taxon>Ochrophyta</taxon>
        <taxon>Pinguiophyceae</taxon>
        <taxon>Pinguiochrysidales</taxon>
        <taxon>Pinguiochrysidaceae</taxon>
        <taxon>Phaeomonas</taxon>
    </lineage>
</organism>
<dbReference type="PANTHER" id="PTHR43716">
    <property type="entry name" value="D-2-HYDROXYGLUTARATE DEHYDROGENASE, MITOCHONDRIAL"/>
    <property type="match status" value="1"/>
</dbReference>
<dbReference type="Gene3D" id="3.30.70.2740">
    <property type="match status" value="1"/>
</dbReference>
<evidence type="ECO:0000256" key="5">
    <source>
        <dbReference type="ARBA" id="ARBA00023002"/>
    </source>
</evidence>
<comment type="cofactor">
    <cofactor evidence="1">
        <name>FAD</name>
        <dbReference type="ChEBI" id="CHEBI:57692"/>
    </cofactor>
</comment>
<dbReference type="FunFam" id="1.10.45.10:FF:000001">
    <property type="entry name" value="D-lactate dehydrogenase mitochondrial"/>
    <property type="match status" value="1"/>
</dbReference>
<accession>A0A7S1XM30</accession>
<dbReference type="PANTHER" id="PTHR43716:SF1">
    <property type="entry name" value="D-2-HYDROXYGLUTARATE DEHYDROGENASE, MITOCHONDRIAL"/>
    <property type="match status" value="1"/>
</dbReference>
<dbReference type="Pfam" id="PF02913">
    <property type="entry name" value="FAD-oxidase_C"/>
    <property type="match status" value="1"/>
</dbReference>
<name>A0A7S1XM30_9STRA</name>
<keyword evidence="4" id="KW-0274">FAD</keyword>
<dbReference type="InterPro" id="IPR004113">
    <property type="entry name" value="FAD-bd_oxidored_4_C"/>
</dbReference>
<dbReference type="GO" id="GO:0016491">
    <property type="term" value="F:oxidoreductase activity"/>
    <property type="evidence" value="ECO:0007669"/>
    <property type="project" value="UniProtKB-KW"/>
</dbReference>
<evidence type="ECO:0000256" key="2">
    <source>
        <dbReference type="ARBA" id="ARBA00008000"/>
    </source>
</evidence>
<dbReference type="InterPro" id="IPR051264">
    <property type="entry name" value="FAD-oxidored/transferase_4"/>
</dbReference>
<dbReference type="Gene3D" id="1.10.45.10">
    <property type="entry name" value="Vanillyl-alcohol Oxidase, Chain A, domain 4"/>
    <property type="match status" value="1"/>
</dbReference>
<evidence type="ECO:0000256" key="1">
    <source>
        <dbReference type="ARBA" id="ARBA00001974"/>
    </source>
</evidence>
<protein>
    <recommendedName>
        <fullName evidence="6">FAD-binding oxidoreductase/transferase type 4 C-terminal domain-containing protein</fullName>
    </recommendedName>
</protein>
<dbReference type="GO" id="GO:0050660">
    <property type="term" value="F:flavin adenine dinucleotide binding"/>
    <property type="evidence" value="ECO:0007669"/>
    <property type="project" value="InterPro"/>
</dbReference>